<evidence type="ECO:0000256" key="8">
    <source>
        <dbReference type="ARBA" id="ARBA00022989"/>
    </source>
</evidence>
<feature type="region of interest" description="Disordered" evidence="14">
    <location>
        <begin position="774"/>
        <end position="903"/>
    </location>
</feature>
<dbReference type="GO" id="GO:0005044">
    <property type="term" value="F:scavenger receptor activity"/>
    <property type="evidence" value="ECO:0007669"/>
    <property type="project" value="InterPro"/>
</dbReference>
<dbReference type="PROSITE" id="PS00022">
    <property type="entry name" value="EGF_1"/>
    <property type="match status" value="3"/>
</dbReference>
<dbReference type="Pfam" id="PF00053">
    <property type="entry name" value="EGF_laminin"/>
    <property type="match status" value="3"/>
</dbReference>
<evidence type="ECO:0000256" key="9">
    <source>
        <dbReference type="ARBA" id="ARBA00023136"/>
    </source>
</evidence>
<evidence type="ECO:0000256" key="15">
    <source>
        <dbReference type="SAM" id="SignalP"/>
    </source>
</evidence>
<evidence type="ECO:0000259" key="16">
    <source>
        <dbReference type="PROSITE" id="PS50026"/>
    </source>
</evidence>
<protein>
    <recommendedName>
        <fullName evidence="16">EGF-like domain-containing protein</fullName>
    </recommendedName>
</protein>
<dbReference type="InterPro" id="IPR009030">
    <property type="entry name" value="Growth_fac_rcpt_cys_sf"/>
</dbReference>
<evidence type="ECO:0000256" key="12">
    <source>
        <dbReference type="ARBA" id="ARBA00023180"/>
    </source>
</evidence>
<dbReference type="PRINTS" id="PR00011">
    <property type="entry name" value="EGFLAMININ"/>
</dbReference>
<comment type="caution">
    <text evidence="17">The sequence shown here is derived from an EMBL/GenBank/DDBJ whole genome shotgun (WGS) entry which is preliminary data.</text>
</comment>
<dbReference type="GO" id="GO:0016322">
    <property type="term" value="P:neuron remodeling"/>
    <property type="evidence" value="ECO:0007669"/>
    <property type="project" value="TreeGrafter"/>
</dbReference>
<evidence type="ECO:0000256" key="3">
    <source>
        <dbReference type="ARBA" id="ARBA00022553"/>
    </source>
</evidence>
<comment type="subcellular location">
    <subcellularLocation>
        <location evidence="1">Membrane</location>
        <topology evidence="1">Single-pass type I membrane protein</topology>
    </subcellularLocation>
</comment>
<evidence type="ECO:0000256" key="11">
    <source>
        <dbReference type="ARBA" id="ARBA00023170"/>
    </source>
</evidence>
<comment type="caution">
    <text evidence="13">Lacks conserved residue(s) required for the propagation of feature annotation.</text>
</comment>
<organism evidence="17 18">
    <name type="scientific">Pleurodeles waltl</name>
    <name type="common">Iberian ribbed newt</name>
    <dbReference type="NCBI Taxonomy" id="8319"/>
    <lineage>
        <taxon>Eukaryota</taxon>
        <taxon>Metazoa</taxon>
        <taxon>Chordata</taxon>
        <taxon>Craniata</taxon>
        <taxon>Vertebrata</taxon>
        <taxon>Euteleostomi</taxon>
        <taxon>Amphibia</taxon>
        <taxon>Batrachia</taxon>
        <taxon>Caudata</taxon>
        <taxon>Salamandroidea</taxon>
        <taxon>Salamandridae</taxon>
        <taxon>Pleurodelinae</taxon>
        <taxon>Pleurodeles</taxon>
    </lineage>
</organism>
<evidence type="ECO:0000256" key="4">
    <source>
        <dbReference type="ARBA" id="ARBA00022692"/>
    </source>
</evidence>
<dbReference type="PANTHER" id="PTHR24043">
    <property type="entry name" value="SCAVENGER RECEPTOR CLASS F"/>
    <property type="match status" value="1"/>
</dbReference>
<feature type="region of interest" description="Disordered" evidence="14">
    <location>
        <begin position="596"/>
        <end position="619"/>
    </location>
</feature>
<feature type="compositionally biased region" description="Polar residues" evidence="14">
    <location>
        <begin position="887"/>
        <end position="903"/>
    </location>
</feature>
<keyword evidence="11" id="KW-0675">Receptor</keyword>
<dbReference type="EMBL" id="JANPWB010000005">
    <property type="protein sequence ID" value="KAJ1186444.1"/>
    <property type="molecule type" value="Genomic_DNA"/>
</dbReference>
<feature type="region of interest" description="Disordered" evidence="14">
    <location>
        <begin position="651"/>
        <end position="700"/>
    </location>
</feature>
<dbReference type="FunFam" id="2.170.300.10:FF:000013">
    <property type="entry name" value="Scavenger receptor class F, member 2"/>
    <property type="match status" value="1"/>
</dbReference>
<feature type="domain" description="EGF-like" evidence="16">
    <location>
        <begin position="349"/>
        <end position="384"/>
    </location>
</feature>
<dbReference type="SMART" id="SM00180">
    <property type="entry name" value="EGF_Lam"/>
    <property type="match status" value="7"/>
</dbReference>
<feature type="compositionally biased region" description="Polar residues" evidence="14">
    <location>
        <begin position="781"/>
        <end position="791"/>
    </location>
</feature>
<keyword evidence="10 13" id="KW-1015">Disulfide bond</keyword>
<dbReference type="InterPro" id="IPR042635">
    <property type="entry name" value="MEGF10/SREC1/2-like"/>
</dbReference>
<feature type="signal peptide" evidence="15">
    <location>
        <begin position="1"/>
        <end position="21"/>
    </location>
</feature>
<dbReference type="PANTHER" id="PTHR24043:SF0">
    <property type="entry name" value="SCAVENGER RECEPTOR CLASS F MEMBER 1"/>
    <property type="match status" value="1"/>
</dbReference>
<evidence type="ECO:0000256" key="13">
    <source>
        <dbReference type="PROSITE-ProRule" id="PRU00076"/>
    </source>
</evidence>
<keyword evidence="2 13" id="KW-0245">EGF-like domain</keyword>
<keyword evidence="3" id="KW-0597">Phosphoprotein</keyword>
<keyword evidence="8" id="KW-1133">Transmembrane helix</keyword>
<dbReference type="InterPro" id="IPR000742">
    <property type="entry name" value="EGF"/>
</dbReference>
<keyword evidence="5 15" id="KW-0732">Signal</keyword>
<feature type="compositionally biased region" description="Basic and acidic residues" evidence="14">
    <location>
        <begin position="841"/>
        <end position="851"/>
    </location>
</feature>
<sequence>MGLEPTLLLVLLGLRLGPGLAGSTQKLDPKGRNVCLADGLLVCCLGWKQQGTECPVAICEGADTCQPEEVCIRPGVCRCKPGFFGANCNSHCPSQYWGPDCKEVCTCHPNGKCDPATGQCTCNHNRWGHLCQYMCQCGPQGKCNPLTGSCQCDPGWWSSTCKKQCQCNPNSARCHSATGQCICAHGWWGLRCSFRCICSLSPCAQSTGKCECKDGWWGLSCENQCDCLHGKCSPVNGHCNCEVGFQGTSCRDPCTAGYYGPRCRTRCGHCRENQPCSPKDGFCLSCESGWNGTRCDQLCQPGYYGENCAQICPRCRQGEECNPETGTCQNCEPGMTGPRCDSPCPAGTFGDQCLFSCPNCGNGSCIPVSGECVCEPGFWGVSCNETCPRGLFGVNCSSNCECHGAPCSPHSGQCEWDAQHYGALIAGILLPLLLLLLLLCCCWCCRSRSLDSKDRAADSGAMSGVKHHFQGMVADLSAMCPCTSMGSSRLSWVTVSHHDTEIPINHSFIESPSTGWDNESFSSFDTDEGDPVYCTPPQEEITEVARGEFQEISSKCNVFPGASAFNEDDISEPFSIPRTSSNAKAKRPSVSFAEGTKFAPEFRRGSTTETSNLARKPKLPWGLPKLSLVQSNYPMEEANPQPDEQIYECAEPSLEQDDDQNPSTRSTSGGRRRTLSSAQKAAQRAVTGEDNSSEQKVEGRMKIPRLTTIYVNVGPIGKPSKPAVNIEGEGPVKSVLRRFGSLQRAKLGHKDEPKLRNSVDGIQKPVRKSLLQAALKASSATPSNTPQNEVLMQTEKPQRSNRPHTAKPLDTKKPLVPTSSVLKKPDLNAEEGAETLDNADSLDKDADKKPEGIPPPLQVNELDRQGQTICVADEDSEPKYENICHPGNNQLTQLQPTTDVSDT</sequence>
<dbReference type="FunFam" id="2.170.300.10:FF:000041">
    <property type="entry name" value="Tyrosine protein kinase receptor tie-1, putative"/>
    <property type="match status" value="1"/>
</dbReference>
<feature type="disulfide bond" evidence="13">
    <location>
        <begin position="79"/>
        <end position="88"/>
    </location>
</feature>
<evidence type="ECO:0000313" key="18">
    <source>
        <dbReference type="Proteomes" id="UP001066276"/>
    </source>
</evidence>
<dbReference type="SUPFAM" id="SSF57184">
    <property type="entry name" value="Growth factor receptor domain"/>
    <property type="match status" value="1"/>
</dbReference>
<accession>A0AAV7UEL6</accession>
<keyword evidence="4" id="KW-0812">Transmembrane</keyword>
<evidence type="ECO:0000256" key="6">
    <source>
        <dbReference type="ARBA" id="ARBA00022737"/>
    </source>
</evidence>
<evidence type="ECO:0000256" key="2">
    <source>
        <dbReference type="ARBA" id="ARBA00022536"/>
    </source>
</evidence>
<keyword evidence="9" id="KW-0472">Membrane</keyword>
<dbReference type="SMART" id="SM00181">
    <property type="entry name" value="EGF"/>
    <property type="match status" value="8"/>
</dbReference>
<keyword evidence="6" id="KW-0677">Repeat</keyword>
<keyword evidence="12" id="KW-0325">Glycoprotein</keyword>
<dbReference type="GO" id="GO:0016358">
    <property type="term" value="P:dendrite development"/>
    <property type="evidence" value="ECO:0007669"/>
    <property type="project" value="TreeGrafter"/>
</dbReference>
<name>A0AAV7UEL6_PLEWA</name>
<dbReference type="Gene3D" id="2.170.300.10">
    <property type="entry name" value="Tie2 ligand-binding domain superfamily"/>
    <property type="match status" value="2"/>
</dbReference>
<evidence type="ECO:0000256" key="7">
    <source>
        <dbReference type="ARBA" id="ARBA00022889"/>
    </source>
</evidence>
<keyword evidence="18" id="KW-1185">Reference proteome</keyword>
<feature type="region of interest" description="Disordered" evidence="14">
    <location>
        <begin position="570"/>
        <end position="589"/>
    </location>
</feature>
<gene>
    <name evidence="17" type="ORF">NDU88_003225</name>
</gene>
<dbReference type="GO" id="GO:0030169">
    <property type="term" value="F:low-density lipoprotein particle binding"/>
    <property type="evidence" value="ECO:0007669"/>
    <property type="project" value="TreeGrafter"/>
</dbReference>
<proteinExistence type="predicted"/>
<keyword evidence="7" id="KW-0130">Cell adhesion</keyword>
<dbReference type="PROSITE" id="PS50026">
    <property type="entry name" value="EGF_3"/>
    <property type="match status" value="2"/>
</dbReference>
<feature type="chain" id="PRO_5043742597" description="EGF-like domain-containing protein" evidence="15">
    <location>
        <begin position="22"/>
        <end position="903"/>
    </location>
</feature>
<evidence type="ECO:0000256" key="1">
    <source>
        <dbReference type="ARBA" id="ARBA00004479"/>
    </source>
</evidence>
<dbReference type="Proteomes" id="UP001066276">
    <property type="component" value="Chromosome 3_1"/>
</dbReference>
<dbReference type="InterPro" id="IPR002049">
    <property type="entry name" value="LE_dom"/>
</dbReference>
<feature type="disulfide bond" evidence="13">
    <location>
        <begin position="374"/>
        <end position="383"/>
    </location>
</feature>
<evidence type="ECO:0000256" key="10">
    <source>
        <dbReference type="ARBA" id="ARBA00023157"/>
    </source>
</evidence>
<evidence type="ECO:0000256" key="14">
    <source>
        <dbReference type="SAM" id="MobiDB-lite"/>
    </source>
</evidence>
<feature type="domain" description="EGF-like" evidence="16">
    <location>
        <begin position="50"/>
        <end position="89"/>
    </location>
</feature>
<dbReference type="GO" id="GO:0016020">
    <property type="term" value="C:membrane"/>
    <property type="evidence" value="ECO:0007669"/>
    <property type="project" value="UniProtKB-SubCell"/>
</dbReference>
<reference evidence="17" key="1">
    <citation type="journal article" date="2022" name="bioRxiv">
        <title>Sequencing and chromosome-scale assembly of the giantPleurodeles waltlgenome.</title>
        <authorList>
            <person name="Brown T."/>
            <person name="Elewa A."/>
            <person name="Iarovenko S."/>
            <person name="Subramanian E."/>
            <person name="Araus A.J."/>
            <person name="Petzold A."/>
            <person name="Susuki M."/>
            <person name="Suzuki K.-i.T."/>
            <person name="Hayashi T."/>
            <person name="Toyoda A."/>
            <person name="Oliveira C."/>
            <person name="Osipova E."/>
            <person name="Leigh N.D."/>
            <person name="Simon A."/>
            <person name="Yun M.H."/>
        </authorList>
    </citation>
    <scope>NUCLEOTIDE SEQUENCE</scope>
    <source>
        <strain evidence="17">20211129_DDA</strain>
        <tissue evidence="17">Liver</tissue>
    </source>
</reference>
<dbReference type="AlphaFoldDB" id="A0AAV7UEL6"/>
<evidence type="ECO:0000256" key="5">
    <source>
        <dbReference type="ARBA" id="ARBA00022729"/>
    </source>
</evidence>
<evidence type="ECO:0000313" key="17">
    <source>
        <dbReference type="EMBL" id="KAJ1186444.1"/>
    </source>
</evidence>
<dbReference type="GO" id="GO:0007157">
    <property type="term" value="P:heterophilic cell-cell adhesion via plasma membrane cell adhesion molecules"/>
    <property type="evidence" value="ECO:0007669"/>
    <property type="project" value="TreeGrafter"/>
</dbReference>